<protein>
    <submittedName>
        <fullName evidence="9">NAD(P)/FAD-dependent oxidoreductase</fullName>
    </submittedName>
    <submittedName>
        <fullName evidence="8">Putative monooxygenase</fullName>
    </submittedName>
</protein>
<accession>A0A2D0IU19</accession>
<comment type="similarity">
    <text evidence="2">Belongs to the FAD-binding monooxygenase family.</text>
</comment>
<comment type="cofactor">
    <cofactor evidence="1">
        <name>FAD</name>
        <dbReference type="ChEBI" id="CHEBI:57692"/>
    </cofactor>
</comment>
<dbReference type="GO" id="GO:0050660">
    <property type="term" value="F:flavin adenine dinucleotide binding"/>
    <property type="evidence" value="ECO:0007669"/>
    <property type="project" value="InterPro"/>
</dbReference>
<sequence length="482" mass="55218">MDNHYDVLIMGAGVSGIGMACHLARECPDKKVGILERRHAIGGTWDLFRYPGIRTDSDMMSYGYKFRPWTDTSIFADGPSIRRYLNSAVEHYGIDKKIQFGLKITQNNWSNETRQWTVTAIDETSGEIRQFTCHFLIGATGYYNQDEPYVPKFPGLEEFKGTIVHPQHWPETLDYKRKRVVVIGSGATAVTLLPAMAYETEHITMLQRSPSYIFSIPGRDKISELLNGIIPQRWIYTLSRNRNILFFSLLYKISRYFPNFLKSLLLGLARRKVGPDFDMKHLTPKYMPWDERLCFVPDSNLFKVLKEGKASIVTDQIKRITEDGILLQSGKKLPADIIVTATGFQLQLMGGAEIAIDGQPQQGNKLMFYKGTLIRDIPNFAYLFGYINNAWTLKVDLSAEYICRLLNEMDRRHATVVTPHAQPDEVVPDKHLFGALQSGYVKRGEDALPRQGRSLNWRVPHDYQKDKQVLRQPVDDPALEWM</sequence>
<dbReference type="EMBL" id="NIBS01000019">
    <property type="protein sequence ID" value="PHM25407.1"/>
    <property type="molecule type" value="Genomic_DNA"/>
</dbReference>
<reference evidence="9 11" key="2">
    <citation type="submission" date="2021-03" db="EMBL/GenBank/DDBJ databases">
        <title>Complete Genome Sequence Data of Xenorhabdus budapestensis strain C72, a Candidate Biological Control Agent, from China.</title>
        <authorList>
            <person name="LI B."/>
            <person name="WANG S."/>
            <person name="QIU D."/>
        </authorList>
    </citation>
    <scope>NUCLEOTIDE SEQUENCE [LARGE SCALE GENOMIC DNA]</scope>
    <source>
        <strain evidence="9 11">C-7-2</strain>
    </source>
</reference>
<dbReference type="Gene3D" id="3.50.50.60">
    <property type="entry name" value="FAD/NAD(P)-binding domain"/>
    <property type="match status" value="2"/>
</dbReference>
<dbReference type="GO" id="GO:0050661">
    <property type="term" value="F:NADP binding"/>
    <property type="evidence" value="ECO:0007669"/>
    <property type="project" value="InterPro"/>
</dbReference>
<evidence type="ECO:0000256" key="1">
    <source>
        <dbReference type="ARBA" id="ARBA00001974"/>
    </source>
</evidence>
<dbReference type="RefSeq" id="WP_099136754.1">
    <property type="nucleotide sequence ID" value="NZ_CAWNNJ010000085.1"/>
</dbReference>
<gene>
    <name evidence="9" type="ORF">HGO23_00070</name>
    <name evidence="8" type="ORF">Xbud_02979</name>
</gene>
<evidence type="ECO:0000256" key="7">
    <source>
        <dbReference type="ARBA" id="ARBA00023033"/>
    </source>
</evidence>
<evidence type="ECO:0000256" key="3">
    <source>
        <dbReference type="ARBA" id="ARBA00022630"/>
    </source>
</evidence>
<dbReference type="Pfam" id="PF00743">
    <property type="entry name" value="FMO-like"/>
    <property type="match status" value="1"/>
</dbReference>
<keyword evidence="7 8" id="KW-0503">Monooxygenase</keyword>
<dbReference type="Proteomes" id="UP000665047">
    <property type="component" value="Chromosome"/>
</dbReference>
<dbReference type="FunFam" id="3.50.50.60:FF:000228">
    <property type="entry name" value="FAD-containing monooxygenase EthA"/>
    <property type="match status" value="1"/>
</dbReference>
<evidence type="ECO:0000313" key="9">
    <source>
        <dbReference type="EMBL" id="QTL39891.1"/>
    </source>
</evidence>
<dbReference type="SUPFAM" id="SSF51905">
    <property type="entry name" value="FAD/NAD(P)-binding domain"/>
    <property type="match status" value="1"/>
</dbReference>
<dbReference type="InterPro" id="IPR051820">
    <property type="entry name" value="FAD-binding_MO"/>
</dbReference>
<keyword evidence="6" id="KW-0560">Oxidoreductase</keyword>
<evidence type="ECO:0000256" key="6">
    <source>
        <dbReference type="ARBA" id="ARBA00023002"/>
    </source>
</evidence>
<dbReference type="GO" id="GO:0004499">
    <property type="term" value="F:N,N-dimethylaniline monooxygenase activity"/>
    <property type="evidence" value="ECO:0007669"/>
    <property type="project" value="InterPro"/>
</dbReference>
<dbReference type="AlphaFoldDB" id="A0A2D0IU19"/>
<evidence type="ECO:0000256" key="4">
    <source>
        <dbReference type="ARBA" id="ARBA00022827"/>
    </source>
</evidence>
<organism evidence="8 10">
    <name type="scientific">Xenorhabdus budapestensis</name>
    <dbReference type="NCBI Taxonomy" id="290110"/>
    <lineage>
        <taxon>Bacteria</taxon>
        <taxon>Pseudomonadati</taxon>
        <taxon>Pseudomonadota</taxon>
        <taxon>Gammaproteobacteria</taxon>
        <taxon>Enterobacterales</taxon>
        <taxon>Morganellaceae</taxon>
        <taxon>Xenorhabdus</taxon>
    </lineage>
</organism>
<dbReference type="PANTHER" id="PTHR43872">
    <property type="entry name" value="MONOOXYGENASE, PUTATIVE (AFU_ORTHOLOGUE AFUA_8G02570)-RELATED"/>
    <property type="match status" value="1"/>
</dbReference>
<evidence type="ECO:0000256" key="5">
    <source>
        <dbReference type="ARBA" id="ARBA00022857"/>
    </source>
</evidence>
<dbReference type="OrthoDB" id="312624at2"/>
<dbReference type="EMBL" id="CP072455">
    <property type="protein sequence ID" value="QTL39891.1"/>
    <property type="molecule type" value="Genomic_DNA"/>
</dbReference>
<evidence type="ECO:0000313" key="8">
    <source>
        <dbReference type="EMBL" id="PHM25407.1"/>
    </source>
</evidence>
<dbReference type="InterPro" id="IPR036188">
    <property type="entry name" value="FAD/NAD-bd_sf"/>
</dbReference>
<name>A0A2D0IU19_XENBU</name>
<evidence type="ECO:0000313" key="11">
    <source>
        <dbReference type="Proteomes" id="UP000665047"/>
    </source>
</evidence>
<keyword evidence="3" id="KW-0285">Flavoprotein</keyword>
<reference evidence="8 10" key="1">
    <citation type="journal article" date="2017" name="Nat. Microbiol.">
        <title>Natural product diversity associated with the nematode symbionts Photorhabdus and Xenorhabdus.</title>
        <authorList>
            <person name="Tobias N.J."/>
            <person name="Wolff H."/>
            <person name="Djahanschiri B."/>
            <person name="Grundmann F."/>
            <person name="Kronenwerth M."/>
            <person name="Shi Y.M."/>
            <person name="Simonyi S."/>
            <person name="Grun P."/>
            <person name="Shapiro-Ilan D."/>
            <person name="Pidot S.J."/>
            <person name="Stinear T.P."/>
            <person name="Ebersberger I."/>
            <person name="Bode H.B."/>
        </authorList>
    </citation>
    <scope>NUCLEOTIDE SEQUENCE [LARGE SCALE GENOMIC DNA]</scope>
    <source>
        <strain evidence="8 10">DSM 16342</strain>
    </source>
</reference>
<dbReference type="Proteomes" id="UP000225833">
    <property type="component" value="Unassembled WGS sequence"/>
</dbReference>
<evidence type="ECO:0000256" key="2">
    <source>
        <dbReference type="ARBA" id="ARBA00010139"/>
    </source>
</evidence>
<dbReference type="InterPro" id="IPR020946">
    <property type="entry name" value="Flavin_mOase-like"/>
</dbReference>
<keyword evidence="4" id="KW-0274">FAD</keyword>
<evidence type="ECO:0000313" key="10">
    <source>
        <dbReference type="Proteomes" id="UP000225833"/>
    </source>
</evidence>
<keyword evidence="11" id="KW-1185">Reference proteome</keyword>
<proteinExistence type="inferred from homology"/>
<dbReference type="PANTHER" id="PTHR43872:SF1">
    <property type="entry name" value="MONOOXYGENASE, PUTATIVE (AFU_ORTHOLOGUE AFUA_8G02570)-RELATED"/>
    <property type="match status" value="1"/>
</dbReference>
<keyword evidence="5" id="KW-0521">NADP</keyword>